<protein>
    <recommendedName>
        <fullName evidence="4">Bzip transcription factor</fullName>
    </recommendedName>
</protein>
<evidence type="ECO:0000313" key="2">
    <source>
        <dbReference type="EMBL" id="OWY92990.1"/>
    </source>
</evidence>
<dbReference type="OrthoDB" id="126855at2759"/>
<proteinExistence type="predicted"/>
<evidence type="ECO:0000313" key="3">
    <source>
        <dbReference type="Proteomes" id="UP000198211"/>
    </source>
</evidence>
<dbReference type="AlphaFoldDB" id="A0A225UJ83"/>
<organism evidence="2 3">
    <name type="scientific">Phytophthora megakarya</name>
    <dbReference type="NCBI Taxonomy" id="4795"/>
    <lineage>
        <taxon>Eukaryota</taxon>
        <taxon>Sar</taxon>
        <taxon>Stramenopiles</taxon>
        <taxon>Oomycota</taxon>
        <taxon>Peronosporomycetes</taxon>
        <taxon>Peronosporales</taxon>
        <taxon>Peronosporaceae</taxon>
        <taxon>Phytophthora</taxon>
    </lineage>
</organism>
<feature type="coiled-coil region" evidence="1">
    <location>
        <begin position="3"/>
        <end position="48"/>
    </location>
</feature>
<keyword evidence="1" id="KW-0175">Coiled coil</keyword>
<dbReference type="Proteomes" id="UP000198211">
    <property type="component" value="Unassembled WGS sequence"/>
</dbReference>
<reference evidence="3" key="1">
    <citation type="submission" date="2017-03" db="EMBL/GenBank/DDBJ databases">
        <title>Phytopthora megakarya and P. palmivora, two closely related causual agents of cacao black pod achieved similar genome size and gene model numbers by different mechanisms.</title>
        <authorList>
            <person name="Ali S."/>
            <person name="Shao J."/>
            <person name="Larry D.J."/>
            <person name="Kronmiller B."/>
            <person name="Shen D."/>
            <person name="Strem M.D."/>
            <person name="Melnick R.L."/>
            <person name="Guiltinan M.J."/>
            <person name="Tyler B.M."/>
            <person name="Meinhardt L.W."/>
            <person name="Bailey B.A."/>
        </authorList>
    </citation>
    <scope>NUCLEOTIDE SEQUENCE [LARGE SCALE GENOMIC DNA]</scope>
    <source>
        <strain evidence="3">zdho120</strain>
    </source>
</reference>
<keyword evidence="3" id="KW-1185">Reference proteome</keyword>
<comment type="caution">
    <text evidence="2">The sequence shown here is derived from an EMBL/GenBank/DDBJ whole genome shotgun (WGS) entry which is preliminary data.</text>
</comment>
<gene>
    <name evidence="2" type="ORF">PHMEG_00037771</name>
</gene>
<evidence type="ECO:0000256" key="1">
    <source>
        <dbReference type="SAM" id="Coils"/>
    </source>
</evidence>
<accession>A0A225UJ83</accession>
<dbReference type="EMBL" id="NBNE01016899">
    <property type="protein sequence ID" value="OWY92990.1"/>
    <property type="molecule type" value="Genomic_DNA"/>
</dbReference>
<name>A0A225UJ83_9STRA</name>
<evidence type="ECO:0008006" key="4">
    <source>
        <dbReference type="Google" id="ProtNLM"/>
    </source>
</evidence>
<sequence>MHRERTRRNMARYRQRCQAHEDALVSSVQLLNEEIKKLEVQRRLIASNVPTNTTCWNIVAEYFRLFRYAYKAPNMEFGDQQFPGPTALDVHHQFVQSNMTTDVIGQNGCGVEALLEDYRMASLYQPDLDNRVINLENGFEDSIIASTRVNVTISASTLQHAFPHLVNDSVKWETIGKKLLGQTFLLRGSVEFKWDPDRIRVSSVQMHLDILTPMLEFLGNLEDVASVFESAMILPDCNLVVGDDLHVLNDK</sequence>